<feature type="region of interest" description="Disordered" evidence="1">
    <location>
        <begin position="369"/>
        <end position="392"/>
    </location>
</feature>
<feature type="region of interest" description="Disordered" evidence="1">
    <location>
        <begin position="1"/>
        <end position="293"/>
    </location>
</feature>
<dbReference type="EMBL" id="JACMSC010000017">
    <property type="protein sequence ID" value="KAG6478928.1"/>
    <property type="molecule type" value="Genomic_DNA"/>
</dbReference>
<name>A0A8J5F5E7_ZINOF</name>
<feature type="compositionally biased region" description="Basic and acidic residues" evidence="1">
    <location>
        <begin position="264"/>
        <end position="274"/>
    </location>
</feature>
<protein>
    <recommendedName>
        <fullName evidence="2">Small acidic protein-like domain-containing protein</fullName>
    </recommendedName>
</protein>
<feature type="domain" description="Small acidic protein-like" evidence="2">
    <location>
        <begin position="352"/>
        <end position="415"/>
    </location>
</feature>
<feature type="compositionally biased region" description="Polar residues" evidence="1">
    <location>
        <begin position="252"/>
        <end position="263"/>
    </location>
</feature>
<dbReference type="PANTHER" id="PTHR22426:SF2">
    <property type="entry name" value="ARGININE_SERINE-RICH COILED-COIL PROTEIN 2"/>
    <property type="match status" value="1"/>
</dbReference>
<dbReference type="PANTHER" id="PTHR22426">
    <property type="entry name" value="ARGININE_SERINE-RICH COILED-COIL PROTEIN 2"/>
    <property type="match status" value="1"/>
</dbReference>
<feature type="compositionally biased region" description="Polar residues" evidence="1">
    <location>
        <begin position="51"/>
        <end position="71"/>
    </location>
</feature>
<dbReference type="Pfam" id="PF15477">
    <property type="entry name" value="SMAP"/>
    <property type="match status" value="1"/>
</dbReference>
<reference evidence="3 4" key="1">
    <citation type="submission" date="2020-08" db="EMBL/GenBank/DDBJ databases">
        <title>Plant Genome Project.</title>
        <authorList>
            <person name="Zhang R.-G."/>
        </authorList>
    </citation>
    <scope>NUCLEOTIDE SEQUENCE [LARGE SCALE GENOMIC DNA]</scope>
    <source>
        <tissue evidence="3">Rhizome</tissue>
    </source>
</reference>
<proteinExistence type="predicted"/>
<evidence type="ECO:0000313" key="3">
    <source>
        <dbReference type="EMBL" id="KAG6478928.1"/>
    </source>
</evidence>
<dbReference type="OrthoDB" id="1928974at2759"/>
<keyword evidence="4" id="KW-1185">Reference proteome</keyword>
<dbReference type="Proteomes" id="UP000734854">
    <property type="component" value="Unassembled WGS sequence"/>
</dbReference>
<feature type="compositionally biased region" description="Basic and acidic residues" evidence="1">
    <location>
        <begin position="93"/>
        <end position="104"/>
    </location>
</feature>
<evidence type="ECO:0000256" key="1">
    <source>
        <dbReference type="SAM" id="MobiDB-lite"/>
    </source>
</evidence>
<organism evidence="3 4">
    <name type="scientific">Zingiber officinale</name>
    <name type="common">Ginger</name>
    <name type="synonym">Amomum zingiber</name>
    <dbReference type="NCBI Taxonomy" id="94328"/>
    <lineage>
        <taxon>Eukaryota</taxon>
        <taxon>Viridiplantae</taxon>
        <taxon>Streptophyta</taxon>
        <taxon>Embryophyta</taxon>
        <taxon>Tracheophyta</taxon>
        <taxon>Spermatophyta</taxon>
        <taxon>Magnoliopsida</taxon>
        <taxon>Liliopsida</taxon>
        <taxon>Zingiberales</taxon>
        <taxon>Zingiberaceae</taxon>
        <taxon>Zingiber</taxon>
    </lineage>
</organism>
<feature type="compositionally biased region" description="Basic and acidic residues" evidence="1">
    <location>
        <begin position="72"/>
        <end position="86"/>
    </location>
</feature>
<gene>
    <name evidence="3" type="ORF">ZIOFF_062376</name>
</gene>
<accession>A0A8J5F5E7</accession>
<dbReference type="InterPro" id="IPR028124">
    <property type="entry name" value="SMAP_dom"/>
</dbReference>
<sequence length="416" mass="47605">MEDPSPKSLSENLDVKPSFRKPTNDATGRKYRSRLPLGRSDSSSSDGSPTHEWSCSPLPSKNDPAQMSSDQQRNEAGKELERDSHSTRSRSSRGHESERHKEKYSYSNPHEYNRSDAYSRHDRQTDENDRNYQRSSRSTRNDRLSGRHAEISECRNKENGREYDKGFEKTDSRRKLSRQYDSEHDRYKQRESHEYRNTNHRSPPVCKNDTSSNKGHRAPVDQKRKYHEREGEKHERKTLFSQQEKNVDEASESVNKNNQSSSSREIKDVQHDKLWLSSSRPAGETDSTNKNAEGANLASSAKFVAMQAAELVNKNLVGFGGVGCLSTDQKKKLLWGNKKNSSQESSSSWDHLFSDQERQEKFNRLMGVKGNAAPDGKVENNRSLQAKKHQELDTDLEKQYAAGLRRRDGRTVGLGL</sequence>
<evidence type="ECO:0000259" key="2">
    <source>
        <dbReference type="Pfam" id="PF15477"/>
    </source>
</evidence>
<comment type="caution">
    <text evidence="3">The sequence shown here is derived from an EMBL/GenBank/DDBJ whole genome shotgun (WGS) entry which is preliminary data.</text>
</comment>
<dbReference type="AlphaFoldDB" id="A0A8J5F5E7"/>
<evidence type="ECO:0000313" key="4">
    <source>
        <dbReference type="Proteomes" id="UP000734854"/>
    </source>
</evidence>
<feature type="compositionally biased region" description="Polar residues" evidence="1">
    <location>
        <begin position="276"/>
        <end position="291"/>
    </location>
</feature>
<feature type="compositionally biased region" description="Basic and acidic residues" evidence="1">
    <location>
        <begin position="111"/>
        <end position="132"/>
    </location>
</feature>
<feature type="compositionally biased region" description="Basic and acidic residues" evidence="1">
    <location>
        <begin position="218"/>
        <end position="238"/>
    </location>
</feature>
<feature type="compositionally biased region" description="Low complexity" evidence="1">
    <location>
        <begin position="34"/>
        <end position="48"/>
    </location>
</feature>
<feature type="compositionally biased region" description="Basic and acidic residues" evidence="1">
    <location>
        <begin position="139"/>
        <end position="197"/>
    </location>
</feature>